<evidence type="ECO:0000259" key="5">
    <source>
        <dbReference type="Pfam" id="PF15624"/>
    </source>
</evidence>
<evidence type="ECO:0000256" key="2">
    <source>
        <dbReference type="ARBA" id="ARBA00010291"/>
    </source>
</evidence>
<keyword evidence="3" id="KW-0539">Nucleus</keyword>
<dbReference type="GO" id="GO:0019237">
    <property type="term" value="F:centromeric DNA binding"/>
    <property type="evidence" value="ECO:0007669"/>
    <property type="project" value="InterPro"/>
</dbReference>
<feature type="compositionally biased region" description="Polar residues" evidence="4">
    <location>
        <begin position="362"/>
        <end position="381"/>
    </location>
</feature>
<comment type="similarity">
    <text evidence="2">Belongs to the CENP-C/MIF2 family.</text>
</comment>
<feature type="region of interest" description="Disordered" evidence="4">
    <location>
        <begin position="479"/>
        <end position="509"/>
    </location>
</feature>
<organism evidence="6 7">
    <name type="scientific">Trichoglossum hirsutum</name>
    <dbReference type="NCBI Taxonomy" id="265104"/>
    <lineage>
        <taxon>Eukaryota</taxon>
        <taxon>Fungi</taxon>
        <taxon>Dikarya</taxon>
        <taxon>Ascomycota</taxon>
        <taxon>Pezizomycotina</taxon>
        <taxon>Geoglossomycetes</taxon>
        <taxon>Geoglossales</taxon>
        <taxon>Geoglossaceae</taxon>
        <taxon>Trichoglossum</taxon>
    </lineage>
</organism>
<feature type="compositionally biased region" description="Acidic residues" evidence="4">
    <location>
        <begin position="221"/>
        <end position="238"/>
    </location>
</feature>
<dbReference type="GO" id="GO:0051382">
    <property type="term" value="P:kinetochore assembly"/>
    <property type="evidence" value="ECO:0007669"/>
    <property type="project" value="InterPro"/>
</dbReference>
<dbReference type="GO" id="GO:0051455">
    <property type="term" value="P:spindle attachment to meiosis I kinetochore"/>
    <property type="evidence" value="ECO:0007669"/>
    <property type="project" value="TreeGrafter"/>
</dbReference>
<feature type="compositionally biased region" description="Basic and acidic residues" evidence="4">
    <location>
        <begin position="295"/>
        <end position="316"/>
    </location>
</feature>
<dbReference type="Proteomes" id="UP000750711">
    <property type="component" value="Unassembled WGS sequence"/>
</dbReference>
<feature type="compositionally biased region" description="Basic and acidic residues" evidence="4">
    <location>
        <begin position="30"/>
        <end position="39"/>
    </location>
</feature>
<feature type="region of interest" description="Disordered" evidence="4">
    <location>
        <begin position="30"/>
        <end position="125"/>
    </location>
</feature>
<name>A0A9P8IHZ2_9PEZI</name>
<dbReference type="GO" id="GO:0051315">
    <property type="term" value="P:attachment of mitotic spindle microtubules to kinetochore"/>
    <property type="evidence" value="ECO:0007669"/>
    <property type="project" value="TreeGrafter"/>
</dbReference>
<comment type="subcellular location">
    <subcellularLocation>
        <location evidence="1">Nucleus</location>
    </subcellularLocation>
</comment>
<dbReference type="PRINTS" id="PR00929">
    <property type="entry name" value="ATHOOK"/>
</dbReference>
<feature type="compositionally biased region" description="Basic and acidic residues" evidence="4">
    <location>
        <begin position="411"/>
        <end position="422"/>
    </location>
</feature>
<feature type="compositionally biased region" description="Acidic residues" evidence="4">
    <location>
        <begin position="493"/>
        <end position="504"/>
    </location>
</feature>
<feature type="compositionally biased region" description="Low complexity" evidence="4">
    <location>
        <begin position="278"/>
        <end position="288"/>
    </location>
</feature>
<protein>
    <recommendedName>
        <fullName evidence="5">Mif2 N-terminal domain-containing protein</fullName>
    </recommendedName>
</protein>
<dbReference type="GO" id="GO:0000776">
    <property type="term" value="C:kinetochore"/>
    <property type="evidence" value="ECO:0007669"/>
    <property type="project" value="InterPro"/>
</dbReference>
<dbReference type="PANTHER" id="PTHR16684:SF11">
    <property type="entry name" value="CENTROMERE PROTEIN C"/>
    <property type="match status" value="1"/>
</dbReference>
<sequence>MASAKKRDRGANFLDLGVAGRRTGVTLKDTGVRDEHGLEPIEGIFSSPAKSPGKSPARSNGPARNSTITTEEEMEIGNSTVPEPTDVLSERRRTIVPPPRARSPIKTFLNTPAKRVSSAGPISSPVQRLDKVGAAAAAVNRKLDFSTKPSQATGEATLESPSSLGIVEEAKESDSGLDAESTTRGDGGEDGNDSYRFMQQIGAQGAAEEDDAHEGYGDAAAGEDMDDVLPLVQDDDTIDFVGQDAAEPQRTYTSSSSAAATPVPTPKRGPGRPRRTEPNAPTPTATATKRGRGRPPREYREVVKEEETSEYDDARPPKRRRDSRSAEVAPPASKKRATATTTKKTKKPPPSQRDPKARITSGKRTSGVSNAMRTTSENQVSEPPDLEAKKRGRPRKDPQNPALKPRSLFITRRETPTEDGALRTRSGRTSVKPCAYWRNERIVYGEGDSREGEGYLLPTIKEVIRTEEVEPLKRTRRRIANAGKKRRRHTEESESEDDELEAWEVDPGIMTGEVEQWDEELERTGNLPPIPTGEYLKFSKIF</sequence>
<dbReference type="PANTHER" id="PTHR16684">
    <property type="entry name" value="CENTROMERE PROTEIN C"/>
    <property type="match status" value="1"/>
</dbReference>
<feature type="compositionally biased region" description="Polar residues" evidence="4">
    <location>
        <begin position="147"/>
        <end position="163"/>
    </location>
</feature>
<dbReference type="EMBL" id="JAGHQM010001822">
    <property type="protein sequence ID" value="KAH0551706.1"/>
    <property type="molecule type" value="Genomic_DNA"/>
</dbReference>
<feature type="domain" description="Mif2 N-terminal" evidence="5">
    <location>
        <begin position="14"/>
        <end position="145"/>
    </location>
</feature>
<feature type="compositionally biased region" description="Basic residues" evidence="4">
    <location>
        <begin position="333"/>
        <end position="347"/>
    </location>
</feature>
<feature type="region of interest" description="Disordered" evidence="4">
    <location>
        <begin position="141"/>
        <end position="428"/>
    </location>
</feature>
<feature type="compositionally biased region" description="Low complexity" evidence="4">
    <location>
        <begin position="46"/>
        <end position="59"/>
    </location>
</feature>
<comment type="caution">
    <text evidence="6">The sequence shown here is derived from an EMBL/GenBank/DDBJ whole genome shotgun (WGS) entry which is preliminary data.</text>
</comment>
<dbReference type="InterPro" id="IPR017956">
    <property type="entry name" value="AT_hook_DNA-bd_motif"/>
</dbReference>
<reference evidence="6" key="1">
    <citation type="submission" date="2021-03" db="EMBL/GenBank/DDBJ databases">
        <title>Comparative genomics and phylogenomic investigation of the class Geoglossomycetes provide insights into ecological specialization and systematics.</title>
        <authorList>
            <person name="Melie T."/>
            <person name="Pirro S."/>
            <person name="Miller A.N."/>
            <person name="Quandt A."/>
        </authorList>
    </citation>
    <scope>NUCLEOTIDE SEQUENCE</scope>
    <source>
        <strain evidence="6">CAQ_001_2017</strain>
    </source>
</reference>
<feature type="compositionally biased region" description="Low complexity" evidence="4">
    <location>
        <begin position="253"/>
        <end position="268"/>
    </location>
</feature>
<evidence type="ECO:0000256" key="3">
    <source>
        <dbReference type="ARBA" id="ARBA00023242"/>
    </source>
</evidence>
<evidence type="ECO:0000256" key="4">
    <source>
        <dbReference type="SAM" id="MobiDB-lite"/>
    </source>
</evidence>
<evidence type="ECO:0000313" key="6">
    <source>
        <dbReference type="EMBL" id="KAH0551706.1"/>
    </source>
</evidence>
<proteinExistence type="inferred from homology"/>
<accession>A0A9P8IHZ2</accession>
<evidence type="ECO:0000256" key="1">
    <source>
        <dbReference type="ARBA" id="ARBA00004123"/>
    </source>
</evidence>
<dbReference type="InterPro" id="IPR028929">
    <property type="entry name" value="Mif2_N"/>
</dbReference>
<evidence type="ECO:0000313" key="7">
    <source>
        <dbReference type="Proteomes" id="UP000750711"/>
    </source>
</evidence>
<feature type="non-terminal residue" evidence="6">
    <location>
        <position position="542"/>
    </location>
</feature>
<dbReference type="Pfam" id="PF15624">
    <property type="entry name" value="Mif2_N"/>
    <property type="match status" value="1"/>
</dbReference>
<dbReference type="InterPro" id="IPR028386">
    <property type="entry name" value="CENP-C/Mif2/cnp3"/>
</dbReference>
<feature type="compositionally biased region" description="Basic residues" evidence="4">
    <location>
        <begin position="479"/>
        <end position="488"/>
    </location>
</feature>
<keyword evidence="7" id="KW-1185">Reference proteome</keyword>
<dbReference type="AlphaFoldDB" id="A0A9P8IHZ2"/>
<gene>
    <name evidence="6" type="ORF">GP486_007078</name>
</gene>
<dbReference type="GO" id="GO:0005634">
    <property type="term" value="C:nucleus"/>
    <property type="evidence" value="ECO:0007669"/>
    <property type="project" value="UniProtKB-SubCell"/>
</dbReference>